<evidence type="ECO:0000256" key="1">
    <source>
        <dbReference type="ARBA" id="ARBA00022737"/>
    </source>
</evidence>
<dbReference type="Proteomes" id="UP000663889">
    <property type="component" value="Unassembled WGS sequence"/>
</dbReference>
<gene>
    <name evidence="6" type="ORF">FNK824_LOCUS26482</name>
    <name evidence="7" type="ORF">OTI717_LOCUS30433</name>
    <name evidence="5" type="ORF">RFH988_LOCUS33702</name>
    <name evidence="4" type="ORF">SEV965_LOCUS10721</name>
</gene>
<dbReference type="GO" id="GO:0005509">
    <property type="term" value="F:calcium ion binding"/>
    <property type="evidence" value="ECO:0007669"/>
    <property type="project" value="InterPro"/>
</dbReference>
<dbReference type="AlphaFoldDB" id="A0A814GRI0"/>
<reference evidence="4" key="1">
    <citation type="submission" date="2021-02" db="EMBL/GenBank/DDBJ databases">
        <authorList>
            <person name="Nowell W R."/>
        </authorList>
    </citation>
    <scope>NUCLEOTIDE SEQUENCE</scope>
</reference>
<dbReference type="OrthoDB" id="26525at2759"/>
<dbReference type="InterPro" id="IPR011992">
    <property type="entry name" value="EF-hand-dom_pair"/>
</dbReference>
<dbReference type="SMART" id="SM00054">
    <property type="entry name" value="EFh"/>
    <property type="match status" value="4"/>
</dbReference>
<dbReference type="EMBL" id="CAJOAX010008168">
    <property type="protein sequence ID" value="CAF4027084.1"/>
    <property type="molecule type" value="Genomic_DNA"/>
</dbReference>
<feature type="domain" description="EF-hand" evidence="3">
    <location>
        <begin position="81"/>
        <end position="116"/>
    </location>
</feature>
<evidence type="ECO:0000313" key="5">
    <source>
        <dbReference type="EMBL" id="CAF1378182.1"/>
    </source>
</evidence>
<comment type="caution">
    <text evidence="4">The sequence shown here is derived from an EMBL/GenBank/DDBJ whole genome shotgun (WGS) entry which is preliminary data.</text>
</comment>
<dbReference type="InterPro" id="IPR001751">
    <property type="entry name" value="S100/CaBP7/8-like_CS"/>
</dbReference>
<dbReference type="PROSITE" id="PS00303">
    <property type="entry name" value="S100_CABP"/>
    <property type="match status" value="1"/>
</dbReference>
<protein>
    <recommendedName>
        <fullName evidence="3">EF-hand domain-containing protein</fullName>
    </recommendedName>
</protein>
<dbReference type="PROSITE" id="PS00018">
    <property type="entry name" value="EF_HAND_1"/>
    <property type="match status" value="4"/>
</dbReference>
<dbReference type="EMBL" id="CAJOBE010006571">
    <property type="protein sequence ID" value="CAF4010702.1"/>
    <property type="molecule type" value="Genomic_DNA"/>
</dbReference>
<dbReference type="Proteomes" id="UP000663874">
    <property type="component" value="Unassembled WGS sequence"/>
</dbReference>
<evidence type="ECO:0000313" key="6">
    <source>
        <dbReference type="EMBL" id="CAF4010702.1"/>
    </source>
</evidence>
<dbReference type="PROSITE" id="PS50222">
    <property type="entry name" value="EF_HAND_2"/>
    <property type="match status" value="4"/>
</dbReference>
<evidence type="ECO:0000313" key="8">
    <source>
        <dbReference type="Proteomes" id="UP000663889"/>
    </source>
</evidence>
<evidence type="ECO:0000259" key="3">
    <source>
        <dbReference type="PROSITE" id="PS50222"/>
    </source>
</evidence>
<feature type="domain" description="EF-hand" evidence="3">
    <location>
        <begin position="8"/>
        <end position="43"/>
    </location>
</feature>
<feature type="domain" description="EF-hand" evidence="3">
    <location>
        <begin position="44"/>
        <end position="79"/>
    </location>
</feature>
<accession>A0A814GRI0</accession>
<evidence type="ECO:0000313" key="7">
    <source>
        <dbReference type="EMBL" id="CAF4027084.1"/>
    </source>
</evidence>
<keyword evidence="2" id="KW-0106">Calcium</keyword>
<dbReference type="Proteomes" id="UP000663823">
    <property type="component" value="Unassembled WGS sequence"/>
</dbReference>
<evidence type="ECO:0000256" key="2">
    <source>
        <dbReference type="ARBA" id="ARBA00022837"/>
    </source>
</evidence>
<name>A0A814GRI0_9BILA</name>
<dbReference type="EMBL" id="CAJNOO010004349">
    <property type="protein sequence ID" value="CAF1378182.1"/>
    <property type="molecule type" value="Genomic_DNA"/>
</dbReference>
<sequence length="147" mass="16677">MANSLTNAQRQELKDAFDMFDSDKSGKISEKELGNVLKALNIKANDSDLKKMVTKMDSNKSGEIEFDEFCRVMAATFFKQHSKDELRAAFRQFDQDGSGYIQASELENIMTKMGKRFNKTQIDAMVQSLDTSGDGKISFDEFVQLFQ</sequence>
<keyword evidence="1" id="KW-0677">Repeat</keyword>
<dbReference type="InterPro" id="IPR002048">
    <property type="entry name" value="EF_hand_dom"/>
</dbReference>
<dbReference type="PANTHER" id="PTHR23048">
    <property type="entry name" value="MYOSIN LIGHT CHAIN 1, 3"/>
    <property type="match status" value="1"/>
</dbReference>
<dbReference type="FunFam" id="1.10.238.10:FF:000003">
    <property type="entry name" value="Calmodulin A"/>
    <property type="match status" value="1"/>
</dbReference>
<organism evidence="4 8">
    <name type="scientific">Rotaria sordida</name>
    <dbReference type="NCBI Taxonomy" id="392033"/>
    <lineage>
        <taxon>Eukaryota</taxon>
        <taxon>Metazoa</taxon>
        <taxon>Spiralia</taxon>
        <taxon>Gnathifera</taxon>
        <taxon>Rotifera</taxon>
        <taxon>Eurotatoria</taxon>
        <taxon>Bdelloidea</taxon>
        <taxon>Philodinida</taxon>
        <taxon>Philodinidae</taxon>
        <taxon>Rotaria</taxon>
    </lineage>
</organism>
<dbReference type="PANTHER" id="PTHR23048:SF59">
    <property type="entry name" value="EF-HAND SUPERFAMILY PROTEIN"/>
    <property type="match status" value="1"/>
</dbReference>
<dbReference type="InterPro" id="IPR018247">
    <property type="entry name" value="EF_Hand_1_Ca_BS"/>
</dbReference>
<evidence type="ECO:0000313" key="4">
    <source>
        <dbReference type="EMBL" id="CAF0999737.1"/>
    </source>
</evidence>
<dbReference type="GO" id="GO:0016460">
    <property type="term" value="C:myosin II complex"/>
    <property type="evidence" value="ECO:0007669"/>
    <property type="project" value="TreeGrafter"/>
</dbReference>
<dbReference type="Proteomes" id="UP000663882">
    <property type="component" value="Unassembled WGS sequence"/>
</dbReference>
<dbReference type="Pfam" id="PF13499">
    <property type="entry name" value="EF-hand_7"/>
    <property type="match status" value="2"/>
</dbReference>
<proteinExistence type="predicted"/>
<dbReference type="EMBL" id="CAJNOU010000445">
    <property type="protein sequence ID" value="CAF0999737.1"/>
    <property type="molecule type" value="Genomic_DNA"/>
</dbReference>
<dbReference type="SUPFAM" id="SSF47473">
    <property type="entry name" value="EF-hand"/>
    <property type="match status" value="1"/>
</dbReference>
<feature type="domain" description="EF-hand" evidence="3">
    <location>
        <begin position="117"/>
        <end position="147"/>
    </location>
</feature>
<dbReference type="InterPro" id="IPR050230">
    <property type="entry name" value="CALM/Myosin/TropC-like"/>
</dbReference>
<dbReference type="Gene3D" id="1.10.238.10">
    <property type="entry name" value="EF-hand"/>
    <property type="match status" value="2"/>
</dbReference>